<dbReference type="PANTHER" id="PTHR11113:SF14">
    <property type="entry name" value="N-ACETYLGLUCOSAMINE-6-PHOSPHATE DEACETYLASE"/>
    <property type="match status" value="1"/>
</dbReference>
<name>X0YMI4_9ZZZZ</name>
<evidence type="ECO:0000256" key="1">
    <source>
        <dbReference type="ARBA" id="ARBA00022801"/>
    </source>
</evidence>
<organism evidence="3">
    <name type="scientific">marine sediment metagenome</name>
    <dbReference type="NCBI Taxonomy" id="412755"/>
    <lineage>
        <taxon>unclassified sequences</taxon>
        <taxon>metagenomes</taxon>
        <taxon>ecological metagenomes</taxon>
    </lineage>
</organism>
<dbReference type="GO" id="GO:0008448">
    <property type="term" value="F:N-acetylglucosamine-6-phosphate deacetylase activity"/>
    <property type="evidence" value="ECO:0007669"/>
    <property type="project" value="TreeGrafter"/>
</dbReference>
<sequence length="281" mass="31661">EIVAKNLKILSKVIEQKIAQGIFGIHMEGHYISSLEGYRGVHSPKYIKDPVLEEFDYWQEAAGGNIRLFSLAPERNGAINFIKKLRNQGVKVGLAHHAAKHELILEAVASGADLATHLINGCTPLIHRQHNVIWSQLSIDEMWASFIADGHHVPYYTLRAAIKAKGINRSILISDLFYLSGLPEGEYISESNKMKVVLKDEGLWIKDKDMLCGAAKTLNQDVEYIVKYCNFSIEDALIMASINPARYFGIEDKMMIYPGRKGPLVIFLWKNNNLKVTKILK</sequence>
<dbReference type="GO" id="GO:0006046">
    <property type="term" value="P:N-acetylglucosamine catabolic process"/>
    <property type="evidence" value="ECO:0007669"/>
    <property type="project" value="TreeGrafter"/>
</dbReference>
<accession>X0YMI4</accession>
<proteinExistence type="predicted"/>
<dbReference type="InterPro" id="IPR032466">
    <property type="entry name" value="Metal_Hydrolase"/>
</dbReference>
<dbReference type="Pfam" id="PF01979">
    <property type="entry name" value="Amidohydro_1"/>
    <property type="match status" value="1"/>
</dbReference>
<protein>
    <recommendedName>
        <fullName evidence="2">Amidohydrolase-related domain-containing protein</fullName>
    </recommendedName>
</protein>
<comment type="caution">
    <text evidence="3">The sequence shown here is derived from an EMBL/GenBank/DDBJ whole genome shotgun (WGS) entry which is preliminary data.</text>
</comment>
<feature type="domain" description="Amidohydrolase-related" evidence="2">
    <location>
        <begin position="212"/>
        <end position="275"/>
    </location>
</feature>
<keyword evidence="1" id="KW-0378">Hydrolase</keyword>
<dbReference type="Gene3D" id="3.20.20.140">
    <property type="entry name" value="Metal-dependent hydrolases"/>
    <property type="match status" value="1"/>
</dbReference>
<evidence type="ECO:0000259" key="2">
    <source>
        <dbReference type="Pfam" id="PF01979"/>
    </source>
</evidence>
<evidence type="ECO:0000313" key="3">
    <source>
        <dbReference type="EMBL" id="GAG57320.1"/>
    </source>
</evidence>
<reference evidence="3" key="1">
    <citation type="journal article" date="2014" name="Front. Microbiol.">
        <title>High frequency of phylogenetically diverse reductive dehalogenase-homologous genes in deep subseafloor sedimentary metagenomes.</title>
        <authorList>
            <person name="Kawai M."/>
            <person name="Futagami T."/>
            <person name="Toyoda A."/>
            <person name="Takaki Y."/>
            <person name="Nishi S."/>
            <person name="Hori S."/>
            <person name="Arai W."/>
            <person name="Tsubouchi T."/>
            <person name="Morono Y."/>
            <person name="Uchiyama I."/>
            <person name="Ito T."/>
            <person name="Fujiyama A."/>
            <person name="Inagaki F."/>
            <person name="Takami H."/>
        </authorList>
    </citation>
    <scope>NUCLEOTIDE SEQUENCE</scope>
    <source>
        <strain evidence="3">Expedition CK06-06</strain>
    </source>
</reference>
<gene>
    <name evidence="3" type="ORF">S01H4_06821</name>
</gene>
<dbReference type="PANTHER" id="PTHR11113">
    <property type="entry name" value="N-ACETYLGLUCOSAMINE-6-PHOSPHATE DEACETYLASE"/>
    <property type="match status" value="1"/>
</dbReference>
<dbReference type="AlphaFoldDB" id="X0YMI4"/>
<dbReference type="InterPro" id="IPR006680">
    <property type="entry name" value="Amidohydro-rel"/>
</dbReference>
<feature type="non-terminal residue" evidence="3">
    <location>
        <position position="1"/>
    </location>
</feature>
<dbReference type="EMBL" id="BART01002159">
    <property type="protein sequence ID" value="GAG57320.1"/>
    <property type="molecule type" value="Genomic_DNA"/>
</dbReference>
<dbReference type="SUPFAM" id="SSF51556">
    <property type="entry name" value="Metallo-dependent hydrolases"/>
    <property type="match status" value="1"/>
</dbReference>